<feature type="domain" description="TRAF3-interacting protein 1 N-terminal" evidence="11">
    <location>
        <begin position="25"/>
        <end position="134"/>
    </location>
</feature>
<evidence type="ECO:0000256" key="2">
    <source>
        <dbReference type="ARBA" id="ARBA00004430"/>
    </source>
</evidence>
<comment type="similarity">
    <text evidence="8">Belongs to the TRAF3IP1 family.</text>
</comment>
<evidence type="ECO:0000256" key="7">
    <source>
        <dbReference type="ARBA" id="ARBA00023273"/>
    </source>
</evidence>
<evidence type="ECO:0000313" key="13">
    <source>
        <dbReference type="EMBL" id="KAL1501101.1"/>
    </source>
</evidence>
<sequence length="526" mass="59761">MLTNKRTTILNLSVKMSTKANQEIIVKTQKTLGKYVKKPTLTDKLLQKPPFRFLHDVIKAVIKDTGFLNGLFTEDELNSDNVKEKEAKLAFLSKLIDAVKTVSKTDLKVRPSKIVAGLEPIETNILLQTIAKCVDRKIDTTQYVNKAKRQINKASNEKESRIKQSRKTDTKKRDNSISKSKKSPNETPKLTNREKIDQKQEKTEQKQEKSEQKQEKPEEKTKEEKQILNDVKIPTSIVSDLSTVPTENTIEEPVPKQTNELANRKEEIDISTFSNARQSSAGLVRPKSARPKSGDRTQSTKTATTLRPPSVRPSSARPGAPRLRPETPLHVKEPVAMGNIKVIVENFDSGLGDDEEDTVVIQNAVEINEENGKLLDISGENKGQLVEQILEQIEEHDDVPYGKNKVEIEWDNLKGRDATTKEVTNLRAAIQSLTKTANPLGKLMNYLHEDLDAMHNELQMWTNTKRQIYVEIDKQKRLASEVNKPLMEKLTHLRQEIRKREEEILIIRGNILRKETRISELLAGNK</sequence>
<dbReference type="Proteomes" id="UP001566132">
    <property type="component" value="Unassembled WGS sequence"/>
</dbReference>
<dbReference type="Gene3D" id="1.10.418.50">
    <property type="entry name" value="Microtubule-binding protein MIP-T3"/>
    <property type="match status" value="1"/>
</dbReference>
<dbReference type="Pfam" id="PF10243">
    <property type="entry name" value="MIP-T3"/>
    <property type="match status" value="1"/>
</dbReference>
<dbReference type="FunFam" id="1.10.418.50:FF:000001">
    <property type="entry name" value="TRAF3-interacting protein 1 isoform X1"/>
    <property type="match status" value="1"/>
</dbReference>
<dbReference type="GO" id="GO:0070507">
    <property type="term" value="P:regulation of microtubule cytoskeleton organization"/>
    <property type="evidence" value="ECO:0007669"/>
    <property type="project" value="UniProtKB-ARBA"/>
</dbReference>
<gene>
    <name evidence="13" type="ORF">ABEB36_006489</name>
</gene>
<keyword evidence="4" id="KW-0970">Cilium biogenesis/degradation</keyword>
<dbReference type="InterPro" id="IPR042576">
    <property type="entry name" value="TRAF3IP1_N_sf"/>
</dbReference>
<dbReference type="InterPro" id="IPR018799">
    <property type="entry name" value="TRAF3IP1"/>
</dbReference>
<proteinExistence type="inferred from homology"/>
<evidence type="ECO:0000313" key="14">
    <source>
        <dbReference type="Proteomes" id="UP001566132"/>
    </source>
</evidence>
<keyword evidence="5" id="KW-0175">Coiled coil</keyword>
<keyword evidence="14" id="KW-1185">Reference proteome</keyword>
<evidence type="ECO:0000256" key="3">
    <source>
        <dbReference type="ARBA" id="ARBA00022490"/>
    </source>
</evidence>
<accession>A0ABD1ERF9</accession>
<keyword evidence="6" id="KW-0206">Cytoskeleton</keyword>
<feature type="compositionally biased region" description="Basic and acidic residues" evidence="10">
    <location>
        <begin position="191"/>
        <end position="227"/>
    </location>
</feature>
<evidence type="ECO:0000256" key="8">
    <source>
        <dbReference type="ARBA" id="ARBA00043971"/>
    </source>
</evidence>
<feature type="region of interest" description="Disordered" evidence="10">
    <location>
        <begin position="268"/>
        <end position="326"/>
    </location>
</feature>
<evidence type="ECO:0000256" key="10">
    <source>
        <dbReference type="SAM" id="MobiDB-lite"/>
    </source>
</evidence>
<feature type="compositionally biased region" description="Polar residues" evidence="10">
    <location>
        <begin position="271"/>
        <end position="281"/>
    </location>
</feature>
<feature type="region of interest" description="Disordered" evidence="10">
    <location>
        <begin position="149"/>
        <end position="228"/>
    </location>
</feature>
<dbReference type="PANTHER" id="PTHR31363:SF0">
    <property type="entry name" value="TRAF3-INTERACTING PROTEIN 1"/>
    <property type="match status" value="1"/>
</dbReference>
<keyword evidence="7" id="KW-0966">Cell projection</keyword>
<dbReference type="GO" id="GO:0005930">
    <property type="term" value="C:axoneme"/>
    <property type="evidence" value="ECO:0007669"/>
    <property type="project" value="UniProtKB-SubCell"/>
</dbReference>
<comment type="caution">
    <text evidence="13">The sequence shown here is derived from an EMBL/GenBank/DDBJ whole genome shotgun (WGS) entry which is preliminary data.</text>
</comment>
<evidence type="ECO:0000259" key="11">
    <source>
        <dbReference type="Pfam" id="PF10243"/>
    </source>
</evidence>
<evidence type="ECO:0000256" key="4">
    <source>
        <dbReference type="ARBA" id="ARBA00022794"/>
    </source>
</evidence>
<dbReference type="InterPro" id="IPR041476">
    <property type="entry name" value="TRAF3IP1_C"/>
</dbReference>
<feature type="compositionally biased region" description="Basic and acidic residues" evidence="10">
    <location>
        <begin position="155"/>
        <end position="176"/>
    </location>
</feature>
<evidence type="ECO:0000256" key="1">
    <source>
        <dbReference type="ARBA" id="ARBA00004120"/>
    </source>
</evidence>
<comment type="subcellular location">
    <subcellularLocation>
        <location evidence="2">Cytoplasm</location>
        <location evidence="2">Cytoskeleton</location>
        <location evidence="2">Cilium axoneme</location>
    </subcellularLocation>
    <subcellularLocation>
        <location evidence="1">Cytoplasm</location>
        <location evidence="1">Cytoskeleton</location>
        <location evidence="1">Cilium basal body</location>
    </subcellularLocation>
</comment>
<feature type="compositionally biased region" description="Low complexity" evidence="10">
    <location>
        <begin position="306"/>
        <end position="322"/>
    </location>
</feature>
<organism evidence="13 14">
    <name type="scientific">Hypothenemus hampei</name>
    <name type="common">Coffee berry borer</name>
    <dbReference type="NCBI Taxonomy" id="57062"/>
    <lineage>
        <taxon>Eukaryota</taxon>
        <taxon>Metazoa</taxon>
        <taxon>Ecdysozoa</taxon>
        <taxon>Arthropoda</taxon>
        <taxon>Hexapoda</taxon>
        <taxon>Insecta</taxon>
        <taxon>Pterygota</taxon>
        <taxon>Neoptera</taxon>
        <taxon>Endopterygota</taxon>
        <taxon>Coleoptera</taxon>
        <taxon>Polyphaga</taxon>
        <taxon>Cucujiformia</taxon>
        <taxon>Curculionidae</taxon>
        <taxon>Scolytinae</taxon>
        <taxon>Hypothenemus</taxon>
    </lineage>
</organism>
<feature type="domain" description="TRAF3-interacting protein 1 C-terminal" evidence="12">
    <location>
        <begin position="380"/>
        <end position="522"/>
    </location>
</feature>
<dbReference type="Pfam" id="PF17749">
    <property type="entry name" value="MIP-T3_C"/>
    <property type="match status" value="1"/>
</dbReference>
<dbReference type="GO" id="GO:0048731">
    <property type="term" value="P:system development"/>
    <property type="evidence" value="ECO:0007669"/>
    <property type="project" value="UniProtKB-ARBA"/>
</dbReference>
<evidence type="ECO:0000256" key="9">
    <source>
        <dbReference type="ARBA" id="ARBA00070492"/>
    </source>
</evidence>
<evidence type="ECO:0000256" key="6">
    <source>
        <dbReference type="ARBA" id="ARBA00023212"/>
    </source>
</evidence>
<evidence type="ECO:0000259" key="12">
    <source>
        <dbReference type="Pfam" id="PF17749"/>
    </source>
</evidence>
<dbReference type="EMBL" id="JBDJPC010000005">
    <property type="protein sequence ID" value="KAL1501101.1"/>
    <property type="molecule type" value="Genomic_DNA"/>
</dbReference>
<dbReference type="InterPro" id="IPR040468">
    <property type="entry name" value="TRAF3IP1_N"/>
</dbReference>
<dbReference type="AlphaFoldDB" id="A0ABD1ERF9"/>
<keyword evidence="3" id="KW-0963">Cytoplasm</keyword>
<reference evidence="13 14" key="1">
    <citation type="submission" date="2024-05" db="EMBL/GenBank/DDBJ databases">
        <title>Genetic variation in Jamaican populations of the coffee berry borer (Hypothenemus hampei).</title>
        <authorList>
            <person name="Errbii M."/>
            <person name="Myrie A."/>
        </authorList>
    </citation>
    <scope>NUCLEOTIDE SEQUENCE [LARGE SCALE GENOMIC DNA]</scope>
    <source>
        <strain evidence="13">JA-Hopewell-2020-01-JO</strain>
        <tissue evidence="13">Whole body</tissue>
    </source>
</reference>
<protein>
    <recommendedName>
        <fullName evidence="9">TRAF3-interacting protein 1</fullName>
    </recommendedName>
</protein>
<dbReference type="PANTHER" id="PTHR31363">
    <property type="entry name" value="TRAF3-INTERACTING PROTEIN 1"/>
    <property type="match status" value="1"/>
</dbReference>
<evidence type="ECO:0000256" key="5">
    <source>
        <dbReference type="ARBA" id="ARBA00023054"/>
    </source>
</evidence>
<dbReference type="GO" id="GO:0048513">
    <property type="term" value="P:animal organ development"/>
    <property type="evidence" value="ECO:0007669"/>
    <property type="project" value="UniProtKB-ARBA"/>
</dbReference>
<name>A0ABD1ERF9_HYPHA</name>
<dbReference type="GO" id="GO:0030030">
    <property type="term" value="P:cell projection organization"/>
    <property type="evidence" value="ECO:0007669"/>
    <property type="project" value="UniProtKB-KW"/>
</dbReference>
<feature type="compositionally biased region" description="Polar residues" evidence="10">
    <location>
        <begin position="296"/>
        <end position="305"/>
    </location>
</feature>